<keyword evidence="3" id="KW-0812">Transmembrane</keyword>
<evidence type="ECO:0000256" key="3">
    <source>
        <dbReference type="SAM" id="Phobius"/>
    </source>
</evidence>
<feature type="coiled-coil region" evidence="1">
    <location>
        <begin position="510"/>
        <end position="544"/>
    </location>
</feature>
<feature type="domain" description="TPM" evidence="4">
    <location>
        <begin position="71"/>
        <end position="185"/>
    </location>
</feature>
<comment type="caution">
    <text evidence="5">The sequence shown here is derived from an EMBL/GenBank/DDBJ whole genome shotgun (WGS) entry which is preliminary data.</text>
</comment>
<dbReference type="Proteomes" id="UP000221394">
    <property type="component" value="Unassembled WGS sequence"/>
</dbReference>
<evidence type="ECO:0000313" key="6">
    <source>
        <dbReference type="Proteomes" id="UP000221394"/>
    </source>
</evidence>
<dbReference type="AlphaFoldDB" id="A0A2A9EFH7"/>
<evidence type="ECO:0000256" key="2">
    <source>
        <dbReference type="SAM" id="MobiDB-lite"/>
    </source>
</evidence>
<organism evidence="5 6">
    <name type="scientific">Flavimobilis soli</name>
    <dbReference type="NCBI Taxonomy" id="442709"/>
    <lineage>
        <taxon>Bacteria</taxon>
        <taxon>Bacillati</taxon>
        <taxon>Actinomycetota</taxon>
        <taxon>Actinomycetes</taxon>
        <taxon>Micrococcales</taxon>
        <taxon>Jonesiaceae</taxon>
        <taxon>Flavimobilis</taxon>
    </lineage>
</organism>
<sequence length="685" mass="70540">MTITSFAPESRTAPTGTVRTRAAWRTRPRQLAAASAAALLALLTVVVGAPAASAAALPAEPPANLRDRVTADPSLLSDADVSQIEEALDSLADETGLAAYVVFTDEFDGRSGEDWAVATAEKSSFGAQNVLFAVATEERSFGIATSNDGPLDDSDVRDIERAVIDDLGDRDWAAASLAFVAAVQDAYAGTGTGAGSGGGSGFLPVLLGVLVIIGIVGLGIWLFGRKKAPAKAVEGLEALPTQELARRAGTALVQVDDAVKTSEEELAFAQAQFGLQATDKFSAALAEARATAQRAFAIQQQLDDDVPEPEHVKRSMLVDIINLCGSVAATLDAQTAEFEELRDMQARAPQLLDELDQRADEVRARLTTAHAALEELGRRYPASALASISTNPPQVEALLAGAADSTRAARGDLERDDRPTAVVRARGAQQAIAQAAALLDAVDQAGEDLASAGPRLQAALASISSDLDDAARLAPQDAAVDTAVERARAAVELGRAAQSGGDPLAALAELTHAEAQIDGALATYREADEQRRRAEALLDSLLGQVDSQIRATNQFIETRRGAVGPEARTRLSEAIRHLGNAHQLRPTDPVQALSAAQLAQQLATQAQTMARQDVDRWQNNQNTPFGGGGGNNNAGLILGGIILGEILGGGRSGGFGGGGFGGGGFGGGGFGGGGGGGFSGGGGRF</sequence>
<feature type="region of interest" description="Disordered" evidence="2">
    <location>
        <begin position="1"/>
        <end position="20"/>
    </location>
</feature>
<gene>
    <name evidence="5" type="ORF">ATL41_2135</name>
</gene>
<name>A0A2A9EFH7_9MICO</name>
<dbReference type="Gene3D" id="3.10.310.50">
    <property type="match status" value="1"/>
</dbReference>
<dbReference type="RefSeq" id="WP_169924552.1">
    <property type="nucleotide sequence ID" value="NZ_PDJH01000001.1"/>
</dbReference>
<keyword evidence="1" id="KW-0175">Coiled coil</keyword>
<feature type="compositionally biased region" description="Polar residues" evidence="2">
    <location>
        <begin position="1"/>
        <end position="18"/>
    </location>
</feature>
<evidence type="ECO:0000313" key="5">
    <source>
        <dbReference type="EMBL" id="PFG37376.1"/>
    </source>
</evidence>
<feature type="transmembrane region" description="Helical" evidence="3">
    <location>
        <begin position="202"/>
        <end position="223"/>
    </location>
</feature>
<dbReference type="InterPro" id="IPR007621">
    <property type="entry name" value="TPM_dom"/>
</dbReference>
<evidence type="ECO:0000259" key="4">
    <source>
        <dbReference type="Pfam" id="PF04536"/>
    </source>
</evidence>
<keyword evidence="3" id="KW-0472">Membrane</keyword>
<keyword evidence="3" id="KW-1133">Transmembrane helix</keyword>
<reference evidence="5 6" key="1">
    <citation type="submission" date="2017-10" db="EMBL/GenBank/DDBJ databases">
        <title>Sequencing the genomes of 1000 actinobacteria strains.</title>
        <authorList>
            <person name="Klenk H.-P."/>
        </authorList>
    </citation>
    <scope>NUCLEOTIDE SEQUENCE [LARGE SCALE GENOMIC DNA]</scope>
    <source>
        <strain evidence="5 6">DSM 21574</strain>
    </source>
</reference>
<keyword evidence="6" id="KW-1185">Reference proteome</keyword>
<evidence type="ECO:0000256" key="1">
    <source>
        <dbReference type="SAM" id="Coils"/>
    </source>
</evidence>
<protein>
    <submittedName>
        <fullName evidence="5">TLP183/Psb32/MOLO-1 phosphatase superfamily protein</fullName>
    </submittedName>
</protein>
<proteinExistence type="predicted"/>
<dbReference type="EMBL" id="PDJH01000001">
    <property type="protein sequence ID" value="PFG37376.1"/>
    <property type="molecule type" value="Genomic_DNA"/>
</dbReference>
<dbReference type="Pfam" id="PF04536">
    <property type="entry name" value="TPM_phosphatase"/>
    <property type="match status" value="1"/>
</dbReference>
<accession>A0A2A9EFH7</accession>